<keyword evidence="2" id="KW-1185">Reference proteome</keyword>
<evidence type="ECO:0000313" key="2">
    <source>
        <dbReference type="Proteomes" id="UP001168821"/>
    </source>
</evidence>
<protein>
    <recommendedName>
        <fullName evidence="3">Periodic tryptophan protein 1</fullName>
    </recommendedName>
</protein>
<organism evidence="1 2">
    <name type="scientific">Zophobas morio</name>
    <dbReference type="NCBI Taxonomy" id="2755281"/>
    <lineage>
        <taxon>Eukaryota</taxon>
        <taxon>Metazoa</taxon>
        <taxon>Ecdysozoa</taxon>
        <taxon>Arthropoda</taxon>
        <taxon>Hexapoda</taxon>
        <taxon>Insecta</taxon>
        <taxon>Pterygota</taxon>
        <taxon>Neoptera</taxon>
        <taxon>Endopterygota</taxon>
        <taxon>Coleoptera</taxon>
        <taxon>Polyphaga</taxon>
        <taxon>Cucujiformia</taxon>
        <taxon>Tenebrionidae</taxon>
        <taxon>Zophobas</taxon>
    </lineage>
</organism>
<reference evidence="1" key="1">
    <citation type="journal article" date="2023" name="G3 (Bethesda)">
        <title>Whole genome assemblies of Zophobas morio and Tenebrio molitor.</title>
        <authorList>
            <person name="Kaur S."/>
            <person name="Stinson S.A."/>
            <person name="diCenzo G.C."/>
        </authorList>
    </citation>
    <scope>NUCLEOTIDE SEQUENCE</scope>
    <source>
        <strain evidence="1">QUZm001</strain>
    </source>
</reference>
<sequence length="142" mass="15337">GGLDLGKLEGLVYHSSNKEDPYITAGDTISADEREDNLIKPTDNLILVGFTDEELSTIEIYVYEEDVSNAYVHHDILVSAVPLCLEPIGHNPLNSSSTGNLVAVGTMKPEIEIWDIDVVDSIEPAFILGGSPEDQLILSGTL</sequence>
<proteinExistence type="predicted"/>
<dbReference type="GO" id="GO:0005634">
    <property type="term" value="C:nucleus"/>
    <property type="evidence" value="ECO:0007669"/>
    <property type="project" value="TreeGrafter"/>
</dbReference>
<evidence type="ECO:0000313" key="1">
    <source>
        <dbReference type="EMBL" id="KAJ3615776.1"/>
    </source>
</evidence>
<comment type="caution">
    <text evidence="1">The sequence shown here is derived from an EMBL/GenBank/DDBJ whole genome shotgun (WGS) entry which is preliminary data.</text>
</comment>
<dbReference type="AlphaFoldDB" id="A0AA38HI10"/>
<feature type="non-terminal residue" evidence="1">
    <location>
        <position position="1"/>
    </location>
</feature>
<dbReference type="EMBL" id="JALNTZ010003896">
    <property type="protein sequence ID" value="KAJ3615776.1"/>
    <property type="molecule type" value="Genomic_DNA"/>
</dbReference>
<evidence type="ECO:0008006" key="3">
    <source>
        <dbReference type="Google" id="ProtNLM"/>
    </source>
</evidence>
<name>A0AA38HI10_9CUCU</name>
<dbReference type="PANTHER" id="PTHR14091">
    <property type="entry name" value="PERIODIC TRYPTOPHAN PROTEIN 1"/>
    <property type="match status" value="1"/>
</dbReference>
<dbReference type="GO" id="GO:0006364">
    <property type="term" value="P:rRNA processing"/>
    <property type="evidence" value="ECO:0007669"/>
    <property type="project" value="InterPro"/>
</dbReference>
<gene>
    <name evidence="1" type="ORF">Zmor_012307</name>
</gene>
<dbReference type="Proteomes" id="UP001168821">
    <property type="component" value="Unassembled WGS sequence"/>
</dbReference>
<dbReference type="InterPro" id="IPR044285">
    <property type="entry name" value="PWP1"/>
</dbReference>
<dbReference type="PANTHER" id="PTHR14091:SF0">
    <property type="entry name" value="PERIODIC TRYPTOPHAN PROTEIN 1 HOMOLOG"/>
    <property type="match status" value="1"/>
</dbReference>
<accession>A0AA38HI10</accession>